<dbReference type="Pfam" id="PF03466">
    <property type="entry name" value="LysR_substrate"/>
    <property type="match status" value="1"/>
</dbReference>
<dbReference type="InterPro" id="IPR005119">
    <property type="entry name" value="LysR_subst-bd"/>
</dbReference>
<dbReference type="Gene3D" id="3.40.190.10">
    <property type="entry name" value="Periplasmic binding protein-like II"/>
    <property type="match status" value="2"/>
</dbReference>
<evidence type="ECO:0000256" key="2">
    <source>
        <dbReference type="ARBA" id="ARBA00023015"/>
    </source>
</evidence>
<dbReference type="GO" id="GO:0032993">
    <property type="term" value="C:protein-DNA complex"/>
    <property type="evidence" value="ECO:0007669"/>
    <property type="project" value="TreeGrafter"/>
</dbReference>
<gene>
    <name evidence="6" type="ORF">BJP25_20750</name>
</gene>
<dbReference type="STRING" id="1193682.BJP25_20750"/>
<sequence length="311" mass="32277">MDLSPLPLRTLCAIADRGTFTAAAEELGYTQSSVSRQVAALEREVGARLFDRKQGGPALTAAGQTLLRHARAILAALDAAERDLRGTPAQERRVRLGAFPAAGWALLPRLLATLGRTHPSLTVTSREATSPALLRAVRAGTLDVAVVSSRPPHRPRDTGLPQLTVVDLADLGLRVAVPATGRFAGRGGVTAEELAGQPWIASPQVGAEPLLGVWPGLPGKPRVAHRTRDWLTKLRLVAAGCGVTTVPDGLDLDLPPGVVALPVTGAPPESRRLHAVHLAGSPEVGATVDALRAVLAGSGGSHPRARTAQPG</sequence>
<dbReference type="InterPro" id="IPR036388">
    <property type="entry name" value="WH-like_DNA-bd_sf"/>
</dbReference>
<accession>A0A1Q9LKC5</accession>
<proteinExistence type="inferred from homology"/>
<dbReference type="Pfam" id="PF00126">
    <property type="entry name" value="HTH_1"/>
    <property type="match status" value="1"/>
</dbReference>
<reference evidence="6 7" key="1">
    <citation type="submission" date="2016-10" db="EMBL/GenBank/DDBJ databases">
        <title>The Draft Genome Sequence of Actinokineospora bangkokensis 44EHWT reveals the biosynthetic pathway of antifungal compounds Thailandins with unusual extender unit butylmalonyl-CoA.</title>
        <authorList>
            <person name="Greule A."/>
            <person name="Intra B."/>
            <person name="Flemming S."/>
            <person name="Rommel M.G."/>
            <person name="Panbangred W."/>
            <person name="Bechthold A."/>
        </authorList>
    </citation>
    <scope>NUCLEOTIDE SEQUENCE [LARGE SCALE GENOMIC DNA]</scope>
    <source>
        <strain evidence="6 7">44EHW</strain>
    </source>
</reference>
<protein>
    <submittedName>
        <fullName evidence="6">LysR family transcriptional regulator</fullName>
    </submittedName>
</protein>
<dbReference type="AlphaFoldDB" id="A0A1Q9LKC5"/>
<evidence type="ECO:0000256" key="3">
    <source>
        <dbReference type="ARBA" id="ARBA00023125"/>
    </source>
</evidence>
<evidence type="ECO:0000256" key="4">
    <source>
        <dbReference type="ARBA" id="ARBA00023163"/>
    </source>
</evidence>
<dbReference type="GO" id="GO:0003700">
    <property type="term" value="F:DNA-binding transcription factor activity"/>
    <property type="evidence" value="ECO:0007669"/>
    <property type="project" value="InterPro"/>
</dbReference>
<comment type="similarity">
    <text evidence="1">Belongs to the LysR transcriptional regulatory family.</text>
</comment>
<evidence type="ECO:0000259" key="5">
    <source>
        <dbReference type="PROSITE" id="PS50931"/>
    </source>
</evidence>
<keyword evidence="2" id="KW-0805">Transcription regulation</keyword>
<dbReference type="InterPro" id="IPR036390">
    <property type="entry name" value="WH_DNA-bd_sf"/>
</dbReference>
<keyword evidence="7" id="KW-1185">Reference proteome</keyword>
<dbReference type="OrthoDB" id="3286335at2"/>
<dbReference type="SUPFAM" id="SSF46785">
    <property type="entry name" value="Winged helix' DNA-binding domain"/>
    <property type="match status" value="1"/>
</dbReference>
<dbReference type="PRINTS" id="PR00039">
    <property type="entry name" value="HTHLYSR"/>
</dbReference>
<dbReference type="Proteomes" id="UP000186040">
    <property type="component" value="Unassembled WGS sequence"/>
</dbReference>
<keyword evidence="4" id="KW-0804">Transcription</keyword>
<keyword evidence="3" id="KW-0238">DNA-binding</keyword>
<dbReference type="InterPro" id="IPR000847">
    <property type="entry name" value="LysR_HTH_N"/>
</dbReference>
<evidence type="ECO:0000313" key="6">
    <source>
        <dbReference type="EMBL" id="OLR92501.1"/>
    </source>
</evidence>
<dbReference type="SUPFAM" id="SSF53850">
    <property type="entry name" value="Periplasmic binding protein-like II"/>
    <property type="match status" value="1"/>
</dbReference>
<dbReference type="PANTHER" id="PTHR30346">
    <property type="entry name" value="TRANSCRIPTIONAL DUAL REGULATOR HCAR-RELATED"/>
    <property type="match status" value="1"/>
</dbReference>
<dbReference type="PROSITE" id="PS50931">
    <property type="entry name" value="HTH_LYSR"/>
    <property type="match status" value="1"/>
</dbReference>
<evidence type="ECO:0000313" key="7">
    <source>
        <dbReference type="Proteomes" id="UP000186040"/>
    </source>
</evidence>
<dbReference type="RefSeq" id="WP_075975644.1">
    <property type="nucleotide sequence ID" value="NZ_MKQR01000016.1"/>
</dbReference>
<dbReference type="GO" id="GO:0003677">
    <property type="term" value="F:DNA binding"/>
    <property type="evidence" value="ECO:0007669"/>
    <property type="project" value="UniProtKB-KW"/>
</dbReference>
<evidence type="ECO:0000256" key="1">
    <source>
        <dbReference type="ARBA" id="ARBA00009437"/>
    </source>
</evidence>
<dbReference type="PANTHER" id="PTHR30346:SF29">
    <property type="entry name" value="LYSR SUBSTRATE-BINDING"/>
    <property type="match status" value="1"/>
</dbReference>
<dbReference type="FunFam" id="1.10.10.10:FF:000001">
    <property type="entry name" value="LysR family transcriptional regulator"/>
    <property type="match status" value="1"/>
</dbReference>
<dbReference type="Gene3D" id="1.10.10.10">
    <property type="entry name" value="Winged helix-like DNA-binding domain superfamily/Winged helix DNA-binding domain"/>
    <property type="match status" value="1"/>
</dbReference>
<organism evidence="6 7">
    <name type="scientific">Actinokineospora bangkokensis</name>
    <dbReference type="NCBI Taxonomy" id="1193682"/>
    <lineage>
        <taxon>Bacteria</taxon>
        <taxon>Bacillati</taxon>
        <taxon>Actinomycetota</taxon>
        <taxon>Actinomycetes</taxon>
        <taxon>Pseudonocardiales</taxon>
        <taxon>Pseudonocardiaceae</taxon>
        <taxon>Actinokineospora</taxon>
    </lineage>
</organism>
<comment type="caution">
    <text evidence="6">The sequence shown here is derived from an EMBL/GenBank/DDBJ whole genome shotgun (WGS) entry which is preliminary data.</text>
</comment>
<feature type="domain" description="HTH lysR-type" evidence="5">
    <location>
        <begin position="1"/>
        <end position="60"/>
    </location>
</feature>
<name>A0A1Q9LKC5_9PSEU</name>
<dbReference type="EMBL" id="MKQR01000016">
    <property type="protein sequence ID" value="OLR92501.1"/>
    <property type="molecule type" value="Genomic_DNA"/>
</dbReference>